<gene>
    <name evidence="2" type="ORF">M441DRAFT_223495</name>
</gene>
<dbReference type="EMBL" id="KZ679256">
    <property type="protein sequence ID" value="PTB46747.1"/>
    <property type="molecule type" value="Genomic_DNA"/>
</dbReference>
<sequence>MRNDAAQTYWSAGSAMVMGLWHLPWGLRLVKPAGGFQDGEKQVGTHPGWQAGCHSALRCCEIVSLSRFARIKHQAILQPCYEYEPLTLNPYKHQTDQNRKRAPAILSGVVTAWQSQSVGGQASTTKTWEPKALLQTSWLTGTDGLKQDIGRNPAAPDVHSQQRTKNAALDF</sequence>
<accession>A0A2T3ZPM7</accession>
<evidence type="ECO:0000256" key="1">
    <source>
        <dbReference type="SAM" id="MobiDB-lite"/>
    </source>
</evidence>
<proteinExistence type="predicted"/>
<feature type="region of interest" description="Disordered" evidence="1">
    <location>
        <begin position="145"/>
        <end position="171"/>
    </location>
</feature>
<name>A0A2T3ZPM7_TRIA4</name>
<dbReference type="AlphaFoldDB" id="A0A2T3ZPM7"/>
<protein>
    <submittedName>
        <fullName evidence="2">Uncharacterized protein</fullName>
    </submittedName>
</protein>
<keyword evidence="3" id="KW-1185">Reference proteome</keyword>
<evidence type="ECO:0000313" key="2">
    <source>
        <dbReference type="EMBL" id="PTB46747.1"/>
    </source>
</evidence>
<reference evidence="2 3" key="1">
    <citation type="submission" date="2016-07" db="EMBL/GenBank/DDBJ databases">
        <title>Multiple horizontal gene transfer events from other fungi enriched the ability of initially mycotrophic Trichoderma (Ascomycota) to feed on dead plant biomass.</title>
        <authorList>
            <consortium name="DOE Joint Genome Institute"/>
            <person name="Aerts A."/>
            <person name="Atanasova L."/>
            <person name="Chenthamara K."/>
            <person name="Zhang J."/>
            <person name="Grujic M."/>
            <person name="Henrissat B."/>
            <person name="Kuo A."/>
            <person name="Salamov A."/>
            <person name="Lipzen A."/>
            <person name="Labutti K."/>
            <person name="Barry K."/>
            <person name="Miao Y."/>
            <person name="Rahimi M.J."/>
            <person name="Shen Q."/>
            <person name="Grigoriev I.V."/>
            <person name="Kubicek C.P."/>
            <person name="Druzhinina I.S."/>
        </authorList>
    </citation>
    <scope>NUCLEOTIDE SEQUENCE [LARGE SCALE GENOMIC DNA]</scope>
    <source>
        <strain evidence="2 3">CBS 433.97</strain>
    </source>
</reference>
<evidence type="ECO:0000313" key="3">
    <source>
        <dbReference type="Proteomes" id="UP000240493"/>
    </source>
</evidence>
<organism evidence="2 3">
    <name type="scientific">Trichoderma asperellum (strain ATCC 204424 / CBS 433.97 / NBRC 101777)</name>
    <dbReference type="NCBI Taxonomy" id="1042311"/>
    <lineage>
        <taxon>Eukaryota</taxon>
        <taxon>Fungi</taxon>
        <taxon>Dikarya</taxon>
        <taxon>Ascomycota</taxon>
        <taxon>Pezizomycotina</taxon>
        <taxon>Sordariomycetes</taxon>
        <taxon>Hypocreomycetidae</taxon>
        <taxon>Hypocreales</taxon>
        <taxon>Hypocreaceae</taxon>
        <taxon>Trichoderma</taxon>
    </lineage>
</organism>
<dbReference type="Proteomes" id="UP000240493">
    <property type="component" value="Unassembled WGS sequence"/>
</dbReference>